<dbReference type="PANTHER" id="PTHR44051:SF9">
    <property type="entry name" value="GLUTATHIONE S-TRANSFERASE 1"/>
    <property type="match status" value="1"/>
</dbReference>
<dbReference type="PROSITE" id="PS50405">
    <property type="entry name" value="GST_CTER"/>
    <property type="match status" value="1"/>
</dbReference>
<dbReference type="InterPro" id="IPR010987">
    <property type="entry name" value="Glutathione-S-Trfase_C-like"/>
</dbReference>
<dbReference type="Pfam" id="PF02798">
    <property type="entry name" value="GST_N"/>
    <property type="match status" value="1"/>
</dbReference>
<reference evidence="4" key="1">
    <citation type="submission" date="2023-03" db="EMBL/GenBank/DDBJ databases">
        <title>Complete genome of Cladonia borealis.</title>
        <authorList>
            <person name="Park H."/>
        </authorList>
    </citation>
    <scope>NUCLEOTIDE SEQUENCE</scope>
    <source>
        <strain evidence="4">ANT050790</strain>
    </source>
</reference>
<organism evidence="4 5">
    <name type="scientific">Cladonia borealis</name>
    <dbReference type="NCBI Taxonomy" id="184061"/>
    <lineage>
        <taxon>Eukaryota</taxon>
        <taxon>Fungi</taxon>
        <taxon>Dikarya</taxon>
        <taxon>Ascomycota</taxon>
        <taxon>Pezizomycotina</taxon>
        <taxon>Lecanoromycetes</taxon>
        <taxon>OSLEUM clade</taxon>
        <taxon>Lecanoromycetidae</taxon>
        <taxon>Lecanorales</taxon>
        <taxon>Lecanorineae</taxon>
        <taxon>Cladoniaceae</taxon>
        <taxon>Cladonia</taxon>
    </lineage>
</organism>
<evidence type="ECO:0000313" key="5">
    <source>
        <dbReference type="Proteomes" id="UP001166286"/>
    </source>
</evidence>
<evidence type="ECO:0000259" key="3">
    <source>
        <dbReference type="PROSITE" id="PS50405"/>
    </source>
</evidence>
<evidence type="ECO:0000256" key="1">
    <source>
        <dbReference type="ARBA" id="ARBA00007409"/>
    </source>
</evidence>
<comment type="similarity">
    <text evidence="1">Belongs to the GST superfamily.</text>
</comment>
<dbReference type="SFLD" id="SFLDG00358">
    <property type="entry name" value="Main_(cytGST)"/>
    <property type="match status" value="1"/>
</dbReference>
<proteinExistence type="inferred from homology"/>
<protein>
    <recommendedName>
        <fullName evidence="6">Glutathione S-transferase</fullName>
    </recommendedName>
</protein>
<dbReference type="SUPFAM" id="SSF52833">
    <property type="entry name" value="Thioredoxin-like"/>
    <property type="match status" value="1"/>
</dbReference>
<evidence type="ECO:0000259" key="2">
    <source>
        <dbReference type="PROSITE" id="PS50404"/>
    </source>
</evidence>
<evidence type="ECO:0000313" key="4">
    <source>
        <dbReference type="EMBL" id="KAK0512953.1"/>
    </source>
</evidence>
<dbReference type="InterPro" id="IPR036282">
    <property type="entry name" value="Glutathione-S-Trfase_C_sf"/>
</dbReference>
<dbReference type="Pfam" id="PF13410">
    <property type="entry name" value="GST_C_2"/>
    <property type="match status" value="1"/>
</dbReference>
<dbReference type="AlphaFoldDB" id="A0AA39V224"/>
<dbReference type="PROSITE" id="PS50404">
    <property type="entry name" value="GST_NTER"/>
    <property type="match status" value="1"/>
</dbReference>
<sequence length="218" mass="24347">MGPKTPDITLYFLQASRSIRIAWLLEELGIEYKLHRADRESSGLAPADFKQSSGALLGRAPVLKDGHLTLQESGAITEYLCEQYDRSHRLLPTEPAQRIKVREYIHAAEGTFMVHCLPTLYNRRIDTTMAAKLAPGLEKNVVKDLDWLEAELKAGDGRYLVGDHVTAADTMVAFSVQFIFAMGLAPRNSRWAAIEGWLANVEGENAYRRTVAKTGHHL</sequence>
<dbReference type="PANTHER" id="PTHR44051">
    <property type="entry name" value="GLUTATHIONE S-TRANSFERASE-RELATED"/>
    <property type="match status" value="1"/>
</dbReference>
<dbReference type="Proteomes" id="UP001166286">
    <property type="component" value="Unassembled WGS sequence"/>
</dbReference>
<feature type="domain" description="GST C-terminal" evidence="3">
    <location>
        <begin position="94"/>
        <end position="218"/>
    </location>
</feature>
<evidence type="ECO:0008006" key="6">
    <source>
        <dbReference type="Google" id="ProtNLM"/>
    </source>
</evidence>
<dbReference type="InterPro" id="IPR004045">
    <property type="entry name" value="Glutathione_S-Trfase_N"/>
</dbReference>
<keyword evidence="5" id="KW-1185">Reference proteome</keyword>
<name>A0AA39V224_9LECA</name>
<dbReference type="Gene3D" id="1.20.1050.10">
    <property type="match status" value="1"/>
</dbReference>
<dbReference type="InterPro" id="IPR040079">
    <property type="entry name" value="Glutathione_S-Trfase"/>
</dbReference>
<accession>A0AA39V224</accession>
<dbReference type="CDD" id="cd03046">
    <property type="entry name" value="GST_N_GTT1_like"/>
    <property type="match status" value="1"/>
</dbReference>
<dbReference type="SUPFAM" id="SSF47616">
    <property type="entry name" value="GST C-terminal domain-like"/>
    <property type="match status" value="1"/>
</dbReference>
<dbReference type="Gene3D" id="3.40.30.10">
    <property type="entry name" value="Glutaredoxin"/>
    <property type="match status" value="1"/>
</dbReference>
<dbReference type="InterPro" id="IPR036249">
    <property type="entry name" value="Thioredoxin-like_sf"/>
</dbReference>
<dbReference type="EMBL" id="JAFEKC020000009">
    <property type="protein sequence ID" value="KAK0512953.1"/>
    <property type="molecule type" value="Genomic_DNA"/>
</dbReference>
<comment type="caution">
    <text evidence="4">The sequence shown here is derived from an EMBL/GenBank/DDBJ whole genome shotgun (WGS) entry which is preliminary data.</text>
</comment>
<dbReference type="SFLD" id="SFLDS00019">
    <property type="entry name" value="Glutathione_Transferase_(cytos"/>
    <property type="match status" value="1"/>
</dbReference>
<feature type="domain" description="GST N-terminal" evidence="2">
    <location>
        <begin position="5"/>
        <end position="88"/>
    </location>
</feature>
<gene>
    <name evidence="4" type="ORF">JMJ35_004970</name>
</gene>